<evidence type="ECO:0000256" key="2">
    <source>
        <dbReference type="ARBA" id="ARBA00023295"/>
    </source>
</evidence>
<dbReference type="InterPro" id="IPR013529">
    <property type="entry name" value="Glyco_hydro_42_N"/>
</dbReference>
<dbReference type="Pfam" id="PF02449">
    <property type="entry name" value="Glyco_hydro_42"/>
    <property type="match status" value="1"/>
</dbReference>
<gene>
    <name evidence="5" type="ORF">ABIE37_002280</name>
</gene>
<organism evidence="5 6">
    <name type="scientific">Arthrobacter bambusae</name>
    <dbReference type="NCBI Taxonomy" id="1338426"/>
    <lineage>
        <taxon>Bacteria</taxon>
        <taxon>Bacillati</taxon>
        <taxon>Actinomycetota</taxon>
        <taxon>Actinomycetes</taxon>
        <taxon>Micrococcales</taxon>
        <taxon>Micrococcaceae</taxon>
        <taxon>Arthrobacter</taxon>
    </lineage>
</organism>
<evidence type="ECO:0000259" key="4">
    <source>
        <dbReference type="Pfam" id="PF02449"/>
    </source>
</evidence>
<evidence type="ECO:0000313" key="5">
    <source>
        <dbReference type="EMBL" id="MET4540493.1"/>
    </source>
</evidence>
<feature type="signal peptide" evidence="3">
    <location>
        <begin position="1"/>
        <end position="18"/>
    </location>
</feature>
<feature type="chain" id="PRO_5045926427" description="Glycoside hydrolase family 42 N-terminal domain-containing protein" evidence="3">
    <location>
        <begin position="19"/>
        <end position="441"/>
    </location>
</feature>
<name>A0ABV2P6X2_9MICC</name>
<feature type="domain" description="Glycoside hydrolase family 42 N-terminal" evidence="4">
    <location>
        <begin position="46"/>
        <end position="109"/>
    </location>
</feature>
<keyword evidence="2" id="KW-0326">Glycosidase</keyword>
<protein>
    <recommendedName>
        <fullName evidence="4">Glycoside hydrolase family 42 N-terminal domain-containing protein</fullName>
    </recommendedName>
</protein>
<proteinExistence type="predicted"/>
<accession>A0ABV2P6X2</accession>
<dbReference type="Gene3D" id="3.20.20.80">
    <property type="entry name" value="Glycosidases"/>
    <property type="match status" value="1"/>
</dbReference>
<keyword evidence="1" id="KW-0378">Hydrolase</keyword>
<comment type="caution">
    <text evidence="5">The sequence shown here is derived from an EMBL/GenBank/DDBJ whole genome shotgun (WGS) entry which is preliminary data.</text>
</comment>
<keyword evidence="3" id="KW-0732">Signal</keyword>
<keyword evidence="6" id="KW-1185">Reference proteome</keyword>
<sequence length="441" mass="46648">MKRVALSLVLSIVMAAMTAGCSAGSQRAVPEPFAFGVLGATCEPQRLAALRQAGVSIVELPVAWDRFEPRQGRVDGQYVAAVVAQLEQCRQAGIKVILSPGLHYPPAWVRGLPGGELRGSGGGVPRDSGAELIFSSEVRKAAHRYLSRLVLRLGVNQGLENIAAIRVGTNSSGELGYPGPDDGGNEREFWAFGDAPQKGTGLAEGVALSPMPGWVPGSAVWNGRAVTGRQVHEWWDWYAGSAVEAVVWQVKALRSLGYQGRVHVPVAGRGVLPADKAKAVAGHLDGRANPDGAQERGLDYLAQFAVLSMVPGVDVDFTGLDDVSAAAARSTVPRQDRCSPGDEETAVKDDVSSWSSQRYTSALARRTGLGLVGENPGPPDFPFTGGSSLSDSLAEQLRTAPGYAVDCGMTMFLFGFEENLFDDGEGGVTLDDYKEVIQQSN</sequence>
<dbReference type="PROSITE" id="PS51257">
    <property type="entry name" value="PROKAR_LIPOPROTEIN"/>
    <property type="match status" value="1"/>
</dbReference>
<dbReference type="Proteomes" id="UP001549307">
    <property type="component" value="Unassembled WGS sequence"/>
</dbReference>
<dbReference type="EMBL" id="JBEPSN010000005">
    <property type="protein sequence ID" value="MET4540493.1"/>
    <property type="molecule type" value="Genomic_DNA"/>
</dbReference>
<evidence type="ECO:0000256" key="3">
    <source>
        <dbReference type="SAM" id="SignalP"/>
    </source>
</evidence>
<dbReference type="InterPro" id="IPR017853">
    <property type="entry name" value="GH"/>
</dbReference>
<dbReference type="SUPFAM" id="SSF51445">
    <property type="entry name" value="(Trans)glycosidases"/>
    <property type="match status" value="1"/>
</dbReference>
<evidence type="ECO:0000256" key="1">
    <source>
        <dbReference type="ARBA" id="ARBA00022801"/>
    </source>
</evidence>
<evidence type="ECO:0000313" key="6">
    <source>
        <dbReference type="Proteomes" id="UP001549307"/>
    </source>
</evidence>
<reference evidence="5 6" key="1">
    <citation type="submission" date="2024-06" db="EMBL/GenBank/DDBJ databases">
        <title>Sorghum-associated microbial communities from plants grown in Nebraska, USA.</title>
        <authorList>
            <person name="Schachtman D."/>
        </authorList>
    </citation>
    <scope>NUCLEOTIDE SEQUENCE [LARGE SCALE GENOMIC DNA]</scope>
    <source>
        <strain evidence="5 6">3552</strain>
    </source>
</reference>